<protein>
    <submittedName>
        <fullName evidence="1">CYFA0S20e00580g1_1</fullName>
    </submittedName>
</protein>
<proteinExistence type="predicted"/>
<organism evidence="1">
    <name type="scientific">Cyberlindnera fabianii</name>
    <name type="common">Yeast</name>
    <name type="synonym">Hansenula fabianii</name>
    <dbReference type="NCBI Taxonomy" id="36022"/>
    <lineage>
        <taxon>Eukaryota</taxon>
        <taxon>Fungi</taxon>
        <taxon>Dikarya</taxon>
        <taxon>Ascomycota</taxon>
        <taxon>Saccharomycotina</taxon>
        <taxon>Saccharomycetes</taxon>
        <taxon>Phaffomycetales</taxon>
        <taxon>Phaffomycetaceae</taxon>
        <taxon>Cyberlindnera</taxon>
    </lineage>
</organism>
<sequence>MAFKKLWSRKKDNGASASDDINGIYIAKEPVIQKSTPSIKTDIEEDEPVPELRRSKKFYHISSEHCLFNSRYSWEHLENILDPTSITSKGIGIYHSIGEVVEVETRSLISDLDYYADGESATSVQQLDPNCSSSSSSSSSSLPNLITAPIITNNRLSTSNTFHPPFWHISNYIHLTNTK</sequence>
<evidence type="ECO:0000313" key="1">
    <source>
        <dbReference type="EMBL" id="CDR45823.1"/>
    </source>
</evidence>
<accession>A0A061B7D7</accession>
<dbReference type="EMBL" id="LK052905">
    <property type="protein sequence ID" value="CDR45823.1"/>
    <property type="molecule type" value="Genomic_DNA"/>
</dbReference>
<dbReference type="AlphaFoldDB" id="A0A061B7D7"/>
<reference evidence="1" key="1">
    <citation type="journal article" date="2014" name="Genome Announc.">
        <title>Genome sequence of the yeast Cyberlindnera fabianii (Hansenula fabianii).</title>
        <authorList>
            <person name="Freel K.C."/>
            <person name="Sarilar V."/>
            <person name="Neuveglise C."/>
            <person name="Devillers H."/>
            <person name="Friedrich A."/>
            <person name="Schacherer J."/>
        </authorList>
    </citation>
    <scope>NUCLEOTIDE SEQUENCE</scope>
    <source>
        <strain evidence="1">YJS4271</strain>
    </source>
</reference>
<gene>
    <name evidence="1" type="ORF">CYFA0S_20e00580g</name>
</gene>
<name>A0A061B7D7_CYBFA</name>
<dbReference type="VEuPathDB" id="FungiDB:BON22_0854"/>